<keyword evidence="7 8" id="KW-0675">Receptor</keyword>
<comment type="function">
    <text evidence="8">Plays a role in the sugar gustatory response.</text>
</comment>
<dbReference type="InterPro" id="IPR009318">
    <property type="entry name" value="Gustatory_rcpt"/>
</dbReference>
<evidence type="ECO:0000256" key="1">
    <source>
        <dbReference type="ARBA" id="ARBA00004651"/>
    </source>
</evidence>
<dbReference type="GO" id="GO:0050916">
    <property type="term" value="P:sensory perception of sweet taste"/>
    <property type="evidence" value="ECO:0007669"/>
    <property type="project" value="UniProtKB-ARBA"/>
</dbReference>
<dbReference type="GO" id="GO:0008527">
    <property type="term" value="F:taste receptor activity"/>
    <property type="evidence" value="ECO:0007669"/>
    <property type="project" value="InterPro"/>
</dbReference>
<evidence type="ECO:0000313" key="10">
    <source>
        <dbReference type="EMBL" id="KAJ3653903.1"/>
    </source>
</evidence>
<evidence type="ECO:0000256" key="2">
    <source>
        <dbReference type="ARBA" id="ARBA00005327"/>
    </source>
</evidence>
<dbReference type="GO" id="GO:0007165">
    <property type="term" value="P:signal transduction"/>
    <property type="evidence" value="ECO:0007669"/>
    <property type="project" value="UniProtKB-KW"/>
</dbReference>
<keyword evidence="6 9" id="KW-0472">Membrane</keyword>
<evidence type="ECO:0000313" key="11">
    <source>
        <dbReference type="Proteomes" id="UP001168821"/>
    </source>
</evidence>
<protein>
    <recommendedName>
        <fullName evidence="8">Gustatory receptor</fullName>
    </recommendedName>
</protein>
<feature type="transmembrane region" description="Helical" evidence="9">
    <location>
        <begin position="92"/>
        <end position="112"/>
    </location>
</feature>
<keyword evidence="4 9" id="KW-0812">Transmembrane</keyword>
<evidence type="ECO:0000256" key="7">
    <source>
        <dbReference type="ARBA" id="ARBA00023170"/>
    </source>
</evidence>
<keyword evidence="8" id="KW-0807">Transducer</keyword>
<evidence type="ECO:0000256" key="6">
    <source>
        <dbReference type="ARBA" id="ARBA00023136"/>
    </source>
</evidence>
<keyword evidence="11" id="KW-1185">Reference proteome</keyword>
<feature type="transmembrane region" description="Helical" evidence="9">
    <location>
        <begin position="197"/>
        <end position="226"/>
    </location>
</feature>
<feature type="transmembrane region" description="Helical" evidence="9">
    <location>
        <begin position="305"/>
        <end position="326"/>
    </location>
</feature>
<evidence type="ECO:0000256" key="8">
    <source>
        <dbReference type="PIRNR" id="PIRNR038981"/>
    </source>
</evidence>
<evidence type="ECO:0000256" key="9">
    <source>
        <dbReference type="SAM" id="Phobius"/>
    </source>
</evidence>
<dbReference type="EMBL" id="JALNTZ010000004">
    <property type="protein sequence ID" value="KAJ3653903.1"/>
    <property type="molecule type" value="Genomic_DNA"/>
</dbReference>
<feature type="transmembrane region" description="Helical" evidence="9">
    <location>
        <begin position="61"/>
        <end position="80"/>
    </location>
</feature>
<comment type="caution">
    <text evidence="10">The sequence shown here is derived from an EMBL/GenBank/DDBJ whole genome shotgun (WGS) entry which is preliminary data.</text>
</comment>
<accession>A0AA38MF03</accession>
<keyword evidence="5 9" id="KW-1133">Transmembrane helix</keyword>
<gene>
    <name evidence="10" type="ORF">Zmor_013129</name>
</gene>
<sequence>MRGRVVEKMKWVCGKHGDEKFFHQRVRWVLVMAQSFGLLPVRGVTGENYNDLSFSWYLKRVFYSQVLIFGSCFVAVVAFFRMVYIEYSLSNLSSFIFNANSTIGGIIFFNLAKNWPKLIKKWSQVESSLGGWNTNRNIKRKFYSIIIIVMTAAIVEHVLSIIYVCSQIPGDDPDKYLTYFSRNYPHLFDFFEFSAPLAVFAVVMNFLNVFSWNFLDAFLMIISLGLSQKFQEVTRRVTVAYSTKIHVKHHWMKIREDYNKISILCKTVNKEISTLIIVSFATNMFFITSQLYWSLSHKSTAIESIYFYFSFGLLVLRTVAVILFASNINDESKKSMSYLLSLNSDAYSSEIERFAYQIHCQPVALTGNDFFTITKGLLLGVS</sequence>
<dbReference type="GO" id="GO:0005886">
    <property type="term" value="C:plasma membrane"/>
    <property type="evidence" value="ECO:0007669"/>
    <property type="project" value="UniProtKB-SubCell"/>
</dbReference>
<feature type="transmembrane region" description="Helical" evidence="9">
    <location>
        <begin position="142"/>
        <end position="164"/>
    </location>
</feature>
<organism evidence="10 11">
    <name type="scientific">Zophobas morio</name>
    <dbReference type="NCBI Taxonomy" id="2755281"/>
    <lineage>
        <taxon>Eukaryota</taxon>
        <taxon>Metazoa</taxon>
        <taxon>Ecdysozoa</taxon>
        <taxon>Arthropoda</taxon>
        <taxon>Hexapoda</taxon>
        <taxon>Insecta</taxon>
        <taxon>Pterygota</taxon>
        <taxon>Neoptera</taxon>
        <taxon>Endopterygota</taxon>
        <taxon>Coleoptera</taxon>
        <taxon>Polyphaga</taxon>
        <taxon>Cucujiformia</taxon>
        <taxon>Tenebrionidae</taxon>
        <taxon>Zophobas</taxon>
    </lineage>
</organism>
<keyword evidence="3" id="KW-1003">Cell membrane</keyword>
<name>A0AA38MF03_9CUCU</name>
<dbReference type="PIRSF" id="PIRSF038981">
    <property type="entry name" value="GRP"/>
    <property type="match status" value="1"/>
</dbReference>
<dbReference type="AlphaFoldDB" id="A0AA38MF03"/>
<evidence type="ECO:0000256" key="5">
    <source>
        <dbReference type="ARBA" id="ARBA00022989"/>
    </source>
</evidence>
<proteinExistence type="inferred from homology"/>
<comment type="subcellular location">
    <subcellularLocation>
        <location evidence="1">Cell membrane</location>
        <topology evidence="1">Multi-pass membrane protein</topology>
    </subcellularLocation>
</comment>
<dbReference type="Pfam" id="PF06151">
    <property type="entry name" value="Trehalose_recp"/>
    <property type="match status" value="1"/>
</dbReference>
<dbReference type="Proteomes" id="UP001168821">
    <property type="component" value="Unassembled WGS sequence"/>
</dbReference>
<evidence type="ECO:0000256" key="4">
    <source>
        <dbReference type="ARBA" id="ARBA00022692"/>
    </source>
</evidence>
<dbReference type="PANTHER" id="PTHR21421">
    <property type="entry name" value="GUSTATORY RECEPTOR"/>
    <property type="match status" value="1"/>
</dbReference>
<evidence type="ECO:0000256" key="3">
    <source>
        <dbReference type="ARBA" id="ARBA00022475"/>
    </source>
</evidence>
<reference evidence="10" key="1">
    <citation type="journal article" date="2023" name="G3 (Bethesda)">
        <title>Whole genome assemblies of Zophobas morio and Tenebrio molitor.</title>
        <authorList>
            <person name="Kaur S."/>
            <person name="Stinson S.A."/>
            <person name="diCenzo G.C."/>
        </authorList>
    </citation>
    <scope>NUCLEOTIDE SEQUENCE</scope>
    <source>
        <strain evidence="10">QUZm001</strain>
    </source>
</reference>
<dbReference type="PANTHER" id="PTHR21421:SF29">
    <property type="entry name" value="GUSTATORY RECEPTOR 5A FOR TREHALOSE-RELATED"/>
    <property type="match status" value="1"/>
</dbReference>
<comment type="similarity">
    <text evidence="2">Belongs to the insect chemoreceptor superfamily. Gustatory receptor (GR) family. Gr5a subfamily.</text>
</comment>
<feature type="transmembrane region" description="Helical" evidence="9">
    <location>
        <begin position="272"/>
        <end position="293"/>
    </location>
</feature>